<dbReference type="Proteomes" id="UP001431783">
    <property type="component" value="Unassembled WGS sequence"/>
</dbReference>
<dbReference type="AlphaFoldDB" id="A0AAW1UNQ9"/>
<name>A0AAW1UNQ9_9CUCU</name>
<keyword evidence="3" id="KW-1185">Reference proteome</keyword>
<accession>A0AAW1UNQ9</accession>
<comment type="caution">
    <text evidence="2">The sequence shown here is derived from an EMBL/GenBank/DDBJ whole genome shotgun (WGS) entry which is preliminary data.</text>
</comment>
<evidence type="ECO:0000256" key="1">
    <source>
        <dbReference type="SAM" id="MobiDB-lite"/>
    </source>
</evidence>
<protein>
    <submittedName>
        <fullName evidence="2">Uncharacterized protein</fullName>
    </submittedName>
</protein>
<evidence type="ECO:0000313" key="3">
    <source>
        <dbReference type="Proteomes" id="UP001431783"/>
    </source>
</evidence>
<dbReference type="EMBL" id="JARQZJ010000082">
    <property type="protein sequence ID" value="KAK9882778.1"/>
    <property type="molecule type" value="Genomic_DNA"/>
</dbReference>
<feature type="region of interest" description="Disordered" evidence="1">
    <location>
        <begin position="46"/>
        <end position="107"/>
    </location>
</feature>
<evidence type="ECO:0000313" key="2">
    <source>
        <dbReference type="EMBL" id="KAK9882778.1"/>
    </source>
</evidence>
<sequence length="136" mass="15369">MSFEEQERKFTSAILEGFVGLMNMGVDIDKFMTELAKEIGTRKQAINTEKDEKSKNKKRQGEEANFVTPKKTAKTKNTPSIPGPSTRNQYDALSDSETSDMEFENNLNNDEPAVTQTIQITNQNKIPPIILREKAK</sequence>
<reference evidence="2 3" key="1">
    <citation type="submission" date="2023-03" db="EMBL/GenBank/DDBJ databases">
        <title>Genome insight into feeding habits of ladybird beetles.</title>
        <authorList>
            <person name="Li H.-S."/>
            <person name="Huang Y.-H."/>
            <person name="Pang H."/>
        </authorList>
    </citation>
    <scope>NUCLEOTIDE SEQUENCE [LARGE SCALE GENOMIC DNA]</scope>
    <source>
        <strain evidence="2">SYSU_2023b</strain>
        <tissue evidence="2">Whole body</tissue>
    </source>
</reference>
<gene>
    <name evidence="2" type="ORF">WA026_023199</name>
</gene>
<organism evidence="2 3">
    <name type="scientific">Henosepilachna vigintioctopunctata</name>
    <dbReference type="NCBI Taxonomy" id="420089"/>
    <lineage>
        <taxon>Eukaryota</taxon>
        <taxon>Metazoa</taxon>
        <taxon>Ecdysozoa</taxon>
        <taxon>Arthropoda</taxon>
        <taxon>Hexapoda</taxon>
        <taxon>Insecta</taxon>
        <taxon>Pterygota</taxon>
        <taxon>Neoptera</taxon>
        <taxon>Endopterygota</taxon>
        <taxon>Coleoptera</taxon>
        <taxon>Polyphaga</taxon>
        <taxon>Cucujiformia</taxon>
        <taxon>Coccinelloidea</taxon>
        <taxon>Coccinellidae</taxon>
        <taxon>Epilachninae</taxon>
        <taxon>Epilachnini</taxon>
        <taxon>Henosepilachna</taxon>
    </lineage>
</organism>
<feature type="compositionally biased region" description="Basic and acidic residues" evidence="1">
    <location>
        <begin position="48"/>
        <end position="62"/>
    </location>
</feature>
<proteinExistence type="predicted"/>